<evidence type="ECO:0000313" key="3">
    <source>
        <dbReference type="Proteomes" id="UP000781932"/>
    </source>
</evidence>
<reference evidence="2" key="1">
    <citation type="submission" date="2020-03" db="EMBL/GenBank/DDBJ databases">
        <authorList>
            <person name="He L."/>
        </authorList>
    </citation>
    <scope>NUCLEOTIDE SEQUENCE</scope>
    <source>
        <strain evidence="2">CkLH20</strain>
    </source>
</reference>
<name>A0A9P6I021_9PEZI</name>
<evidence type="ECO:0000256" key="1">
    <source>
        <dbReference type="SAM" id="SignalP"/>
    </source>
</evidence>
<organism evidence="2 3">
    <name type="scientific">Colletotrichum karsti</name>
    <dbReference type="NCBI Taxonomy" id="1095194"/>
    <lineage>
        <taxon>Eukaryota</taxon>
        <taxon>Fungi</taxon>
        <taxon>Dikarya</taxon>
        <taxon>Ascomycota</taxon>
        <taxon>Pezizomycotina</taxon>
        <taxon>Sordariomycetes</taxon>
        <taxon>Hypocreomycetidae</taxon>
        <taxon>Glomerellales</taxon>
        <taxon>Glomerellaceae</taxon>
        <taxon>Colletotrichum</taxon>
        <taxon>Colletotrichum boninense species complex</taxon>
    </lineage>
</organism>
<protein>
    <submittedName>
        <fullName evidence="2">Uncharacterized protein</fullName>
    </submittedName>
</protein>
<feature type="chain" id="PRO_5040385335" evidence="1">
    <location>
        <begin position="20"/>
        <end position="119"/>
    </location>
</feature>
<dbReference type="RefSeq" id="XP_038742781.1">
    <property type="nucleotide sequence ID" value="XM_038891848.1"/>
</dbReference>
<dbReference type="EMBL" id="JAATWM020000032">
    <property type="protein sequence ID" value="KAF9873320.1"/>
    <property type="molecule type" value="Genomic_DNA"/>
</dbReference>
<dbReference type="GeneID" id="62164922"/>
<dbReference type="OrthoDB" id="4832625at2759"/>
<gene>
    <name evidence="2" type="ORF">CkaCkLH20_09133</name>
</gene>
<sequence length="119" mass="12701">MQLTTLTSALVALAATASATPIMGNIKMFYDPDADCTGTPLQTSGGQSLAIPPDYVGSCQRIPIGLDNTTYKRFSAVPLTPIFSFELYTDAECKELATNASNVCVSDVQSYIPRRNDGN</sequence>
<dbReference type="Proteomes" id="UP000781932">
    <property type="component" value="Unassembled WGS sequence"/>
</dbReference>
<reference evidence="2" key="2">
    <citation type="submission" date="2020-11" db="EMBL/GenBank/DDBJ databases">
        <title>Whole genome sequencing of Colletotrichum sp.</title>
        <authorList>
            <person name="Li H."/>
        </authorList>
    </citation>
    <scope>NUCLEOTIDE SEQUENCE</scope>
    <source>
        <strain evidence="2">CkLH20</strain>
    </source>
</reference>
<proteinExistence type="predicted"/>
<comment type="caution">
    <text evidence="2">The sequence shown here is derived from an EMBL/GenBank/DDBJ whole genome shotgun (WGS) entry which is preliminary data.</text>
</comment>
<evidence type="ECO:0000313" key="2">
    <source>
        <dbReference type="EMBL" id="KAF9873320.1"/>
    </source>
</evidence>
<accession>A0A9P6I021</accession>
<dbReference type="AlphaFoldDB" id="A0A9P6I021"/>
<feature type="signal peptide" evidence="1">
    <location>
        <begin position="1"/>
        <end position="19"/>
    </location>
</feature>
<keyword evidence="1" id="KW-0732">Signal</keyword>
<keyword evidence="3" id="KW-1185">Reference proteome</keyword>